<evidence type="ECO:0000313" key="3">
    <source>
        <dbReference type="Proteomes" id="UP000006281"/>
    </source>
</evidence>
<proteinExistence type="predicted"/>
<dbReference type="PATRIC" id="fig|1179773.3.peg.7110"/>
<dbReference type="InterPro" id="IPR041413">
    <property type="entry name" value="MLTR_LBD"/>
</dbReference>
<keyword evidence="3" id="KW-1185">Reference proteome</keyword>
<dbReference type="InterPro" id="IPR001387">
    <property type="entry name" value="Cro/C1-type_HTH"/>
</dbReference>
<dbReference type="eggNOG" id="COG1396">
    <property type="taxonomic scope" value="Bacteria"/>
</dbReference>
<name>K0K7D7_SACES</name>
<organism evidence="2 3">
    <name type="scientific">Saccharothrix espanaensis (strain ATCC 51144 / DSM 44229 / JCM 9112 / NBRC 15066 / NRRL 15764)</name>
    <dbReference type="NCBI Taxonomy" id="1179773"/>
    <lineage>
        <taxon>Bacteria</taxon>
        <taxon>Bacillati</taxon>
        <taxon>Actinomycetota</taxon>
        <taxon>Actinomycetes</taxon>
        <taxon>Pseudonocardiales</taxon>
        <taxon>Pseudonocardiaceae</taxon>
        <taxon>Saccharothrix</taxon>
    </lineage>
</organism>
<dbReference type="HOGENOM" id="CLU_057862_2_0_11"/>
<dbReference type="Proteomes" id="UP000006281">
    <property type="component" value="Chromosome"/>
</dbReference>
<dbReference type="EMBL" id="HE804045">
    <property type="protein sequence ID" value="CCH34271.1"/>
    <property type="molecule type" value="Genomic_DNA"/>
</dbReference>
<dbReference type="Pfam" id="PF17765">
    <property type="entry name" value="MLTR_LBD"/>
    <property type="match status" value="1"/>
</dbReference>
<dbReference type="InterPro" id="IPR010982">
    <property type="entry name" value="Lambda_DNA-bd_dom_sf"/>
</dbReference>
<accession>K0K7D7</accession>
<dbReference type="CDD" id="cd00093">
    <property type="entry name" value="HTH_XRE"/>
    <property type="match status" value="1"/>
</dbReference>
<dbReference type="Pfam" id="PF13560">
    <property type="entry name" value="HTH_31"/>
    <property type="match status" value="1"/>
</dbReference>
<evidence type="ECO:0000259" key="1">
    <source>
        <dbReference type="SMART" id="SM00530"/>
    </source>
</evidence>
<feature type="domain" description="HTH cro/C1-type" evidence="1">
    <location>
        <begin position="34"/>
        <end position="105"/>
    </location>
</feature>
<dbReference type="Gene3D" id="3.30.450.180">
    <property type="match status" value="1"/>
</dbReference>
<gene>
    <name evidence="2" type="ordered locus">BN6_70360</name>
</gene>
<dbReference type="PANTHER" id="PTHR35010:SF3">
    <property type="entry name" value="BLL4873 PROTEIN"/>
    <property type="match status" value="1"/>
</dbReference>
<dbReference type="SUPFAM" id="SSF47413">
    <property type="entry name" value="lambda repressor-like DNA-binding domains"/>
    <property type="match status" value="1"/>
</dbReference>
<dbReference type="GO" id="GO:0003677">
    <property type="term" value="F:DNA binding"/>
    <property type="evidence" value="ECO:0007669"/>
    <property type="project" value="InterPro"/>
</dbReference>
<sequence>MLARPRPAGETAVCAVSGGNRLGRMSTRQELGRFLRAHRALLDPADVGLAAGRRRRTPGLRREEVAALSGVGLAWYTWLEQGRVDTSRQVLDAVARALRLDADAHRHVLALAGLRAEVPAADLAGLRPLVDGLATPAAVVDRRFDVVAANAGFTALALPDRNLVLAFTDPAWRVRTPDWEPLARTVFRQFRAQADRSPDDPRFAELLRDLPSRRGDLAPWWECRAVLEFQAAEATVDGRPWRFALLRPGADPEAGVLVLSAGARPPAG</sequence>
<dbReference type="AlphaFoldDB" id="K0K7D7"/>
<dbReference type="Gene3D" id="1.10.260.40">
    <property type="entry name" value="lambda repressor-like DNA-binding domains"/>
    <property type="match status" value="1"/>
</dbReference>
<reference evidence="2 3" key="1">
    <citation type="journal article" date="2012" name="BMC Genomics">
        <title>Complete genome sequence of Saccharothrix espanaensis DSM 44229T and comparison to the other completely sequenced Pseudonocardiaceae.</title>
        <authorList>
            <person name="Strobel T."/>
            <person name="Al-Dilaimi A."/>
            <person name="Blom J."/>
            <person name="Gessner A."/>
            <person name="Kalinowski J."/>
            <person name="Luzhetska M."/>
            <person name="Puhler A."/>
            <person name="Szczepanowski R."/>
            <person name="Bechthold A."/>
            <person name="Ruckert C."/>
        </authorList>
    </citation>
    <scope>NUCLEOTIDE SEQUENCE [LARGE SCALE GENOMIC DNA]</scope>
    <source>
        <strain evidence="3">ATCC 51144 / DSM 44229 / JCM 9112 / NBRC 15066 / NRRL 15764</strain>
    </source>
</reference>
<dbReference type="SMART" id="SM00530">
    <property type="entry name" value="HTH_XRE"/>
    <property type="match status" value="1"/>
</dbReference>
<dbReference type="PANTHER" id="PTHR35010">
    <property type="entry name" value="BLL4672 PROTEIN-RELATED"/>
    <property type="match status" value="1"/>
</dbReference>
<evidence type="ECO:0000313" key="2">
    <source>
        <dbReference type="EMBL" id="CCH34271.1"/>
    </source>
</evidence>
<protein>
    <recommendedName>
        <fullName evidence="1">HTH cro/C1-type domain-containing protein</fullName>
    </recommendedName>
</protein>
<dbReference type="KEGG" id="sesp:BN6_70360"/>